<name>A0ABV7EWY6_9GAMM</name>
<keyword evidence="6" id="KW-1185">Reference proteome</keyword>
<dbReference type="Pfam" id="PF12697">
    <property type="entry name" value="Abhydrolase_6"/>
    <property type="match status" value="1"/>
</dbReference>
<evidence type="ECO:0000313" key="6">
    <source>
        <dbReference type="Proteomes" id="UP001595462"/>
    </source>
</evidence>
<dbReference type="InterPro" id="IPR029058">
    <property type="entry name" value="AB_hydrolase_fold"/>
</dbReference>
<dbReference type="GO" id="GO:0016787">
    <property type="term" value="F:hydrolase activity"/>
    <property type="evidence" value="ECO:0007669"/>
    <property type="project" value="UniProtKB-KW"/>
</dbReference>
<reference evidence="6" key="1">
    <citation type="journal article" date="2019" name="Int. J. Syst. Evol. Microbiol.">
        <title>The Global Catalogue of Microorganisms (GCM) 10K type strain sequencing project: providing services to taxonomists for standard genome sequencing and annotation.</title>
        <authorList>
            <consortium name="The Broad Institute Genomics Platform"/>
            <consortium name="The Broad Institute Genome Sequencing Center for Infectious Disease"/>
            <person name="Wu L."/>
            <person name="Ma J."/>
        </authorList>
    </citation>
    <scope>NUCLEOTIDE SEQUENCE [LARGE SCALE GENOMIC DNA]</scope>
    <source>
        <strain evidence="6">KCTC 52640</strain>
    </source>
</reference>
<dbReference type="SUPFAM" id="SSF53474">
    <property type="entry name" value="alpha/beta-Hydrolases"/>
    <property type="match status" value="1"/>
</dbReference>
<protein>
    <submittedName>
        <fullName evidence="5">Alpha/beta fold hydrolase</fullName>
    </submittedName>
</protein>
<feature type="chain" id="PRO_5046673208" evidence="3">
    <location>
        <begin position="29"/>
        <end position="341"/>
    </location>
</feature>
<evidence type="ECO:0000313" key="5">
    <source>
        <dbReference type="EMBL" id="MFC3106285.1"/>
    </source>
</evidence>
<evidence type="ECO:0000256" key="1">
    <source>
        <dbReference type="ARBA" id="ARBA00022801"/>
    </source>
</evidence>
<feature type="signal peptide" evidence="3">
    <location>
        <begin position="1"/>
        <end position="28"/>
    </location>
</feature>
<evidence type="ECO:0000256" key="3">
    <source>
        <dbReference type="SAM" id="SignalP"/>
    </source>
</evidence>
<gene>
    <name evidence="5" type="ORF">ACFOSU_20615</name>
</gene>
<feature type="domain" description="AB hydrolase-1" evidence="4">
    <location>
        <begin position="69"/>
        <end position="304"/>
    </location>
</feature>
<accession>A0ABV7EWY6</accession>
<organism evidence="5 6">
    <name type="scientific">Salinisphaera aquimarina</name>
    <dbReference type="NCBI Taxonomy" id="2094031"/>
    <lineage>
        <taxon>Bacteria</taxon>
        <taxon>Pseudomonadati</taxon>
        <taxon>Pseudomonadota</taxon>
        <taxon>Gammaproteobacteria</taxon>
        <taxon>Salinisphaerales</taxon>
        <taxon>Salinisphaeraceae</taxon>
        <taxon>Salinisphaera</taxon>
    </lineage>
</organism>
<keyword evidence="1 5" id="KW-0378">Hydrolase</keyword>
<proteinExistence type="predicted"/>
<dbReference type="PANTHER" id="PTHR43798:SF31">
    <property type="entry name" value="AB HYDROLASE SUPERFAMILY PROTEIN YCLE"/>
    <property type="match status" value="1"/>
</dbReference>
<dbReference type="EMBL" id="JBHRSS010000010">
    <property type="protein sequence ID" value="MFC3106285.1"/>
    <property type="molecule type" value="Genomic_DNA"/>
</dbReference>
<feature type="region of interest" description="Disordered" evidence="2">
    <location>
        <begin position="319"/>
        <end position="341"/>
    </location>
</feature>
<sequence length="341" mass="36936">MNQNNNPGAAPRVVVLVMALLLTQASTADTTAPGDEATSAPLPGHLVDVAGHRMYLDCEGSAVDHGATVIFDSGLGDSAVVWARVQPTIAGFTRACSYDRAGYGESDARRPPRTSTIIVSELHQLLARADIAPPYVLVGHSFGGWNMQLYASTYPQDVAALVLVDSSQVNQIERYQRDVGATIAPKGDFHFTMTPFVPPDLPPLAAERARELTYDPVTWRTAHHEFVAFRVSEAEVAAARPLPRVPIIVVSRGAAIDASDTRHAERERLWRTLQQEFVDAHPGSVHFVARNSGHYIQLQQPQLVIYSICLALERAHEDSGDCALPVPPASLRPSTTAASPR</sequence>
<dbReference type="InterPro" id="IPR000073">
    <property type="entry name" value="AB_hydrolase_1"/>
</dbReference>
<feature type="compositionally biased region" description="Polar residues" evidence="2">
    <location>
        <begin position="332"/>
        <end position="341"/>
    </location>
</feature>
<keyword evidence="3" id="KW-0732">Signal</keyword>
<dbReference type="RefSeq" id="WP_380691915.1">
    <property type="nucleotide sequence ID" value="NZ_JBHRSS010000010.1"/>
</dbReference>
<dbReference type="Gene3D" id="3.40.50.1820">
    <property type="entry name" value="alpha/beta hydrolase"/>
    <property type="match status" value="1"/>
</dbReference>
<dbReference type="PANTHER" id="PTHR43798">
    <property type="entry name" value="MONOACYLGLYCEROL LIPASE"/>
    <property type="match status" value="1"/>
</dbReference>
<comment type="caution">
    <text evidence="5">The sequence shown here is derived from an EMBL/GenBank/DDBJ whole genome shotgun (WGS) entry which is preliminary data.</text>
</comment>
<evidence type="ECO:0000259" key="4">
    <source>
        <dbReference type="Pfam" id="PF12697"/>
    </source>
</evidence>
<evidence type="ECO:0000256" key="2">
    <source>
        <dbReference type="SAM" id="MobiDB-lite"/>
    </source>
</evidence>
<dbReference type="Proteomes" id="UP001595462">
    <property type="component" value="Unassembled WGS sequence"/>
</dbReference>
<dbReference type="InterPro" id="IPR050266">
    <property type="entry name" value="AB_hydrolase_sf"/>
</dbReference>